<dbReference type="Pfam" id="PF05022">
    <property type="entry name" value="SRP40_C"/>
    <property type="match status" value="1"/>
</dbReference>
<feature type="compositionally biased region" description="Basic residues" evidence="1">
    <location>
        <begin position="167"/>
        <end position="178"/>
    </location>
</feature>
<dbReference type="Proteomes" id="UP000316759">
    <property type="component" value="Unassembled WGS sequence"/>
</dbReference>
<feature type="domain" description="Srp40 C-terminal" evidence="2">
    <location>
        <begin position="122"/>
        <end position="194"/>
    </location>
</feature>
<dbReference type="PANTHER" id="PTHR23216">
    <property type="entry name" value="NUCLEOLAR AND COILED-BODY PHOSPHOPROTEIN 1"/>
    <property type="match status" value="1"/>
</dbReference>
<dbReference type="GO" id="GO:0005654">
    <property type="term" value="C:nucleoplasm"/>
    <property type="evidence" value="ECO:0007669"/>
    <property type="project" value="TreeGrafter"/>
</dbReference>
<comment type="caution">
    <text evidence="3">The sequence shown here is derived from an EMBL/GenBank/DDBJ whole genome shotgun (WGS) entry which is preliminary data.</text>
</comment>
<dbReference type="GO" id="GO:0005730">
    <property type="term" value="C:nucleolus"/>
    <property type="evidence" value="ECO:0007669"/>
    <property type="project" value="InterPro"/>
</dbReference>
<reference evidence="3 4" key="1">
    <citation type="submission" date="2019-04" db="EMBL/GenBank/DDBJ databases">
        <title>Annotation for the trematode Fasciola gigantica.</title>
        <authorList>
            <person name="Choi Y.-J."/>
        </authorList>
    </citation>
    <scope>NUCLEOTIDE SEQUENCE [LARGE SCALE GENOMIC DNA]</scope>
    <source>
        <strain evidence="3">Uganda_cow_1</strain>
    </source>
</reference>
<dbReference type="OrthoDB" id="5599646at2759"/>
<feature type="region of interest" description="Disordered" evidence="1">
    <location>
        <begin position="167"/>
        <end position="196"/>
    </location>
</feature>
<dbReference type="AlphaFoldDB" id="A0A504Z2E8"/>
<organism evidence="3 4">
    <name type="scientific">Fasciola gigantica</name>
    <name type="common">Giant liver fluke</name>
    <dbReference type="NCBI Taxonomy" id="46835"/>
    <lineage>
        <taxon>Eukaryota</taxon>
        <taxon>Metazoa</taxon>
        <taxon>Spiralia</taxon>
        <taxon>Lophotrochozoa</taxon>
        <taxon>Platyhelminthes</taxon>
        <taxon>Trematoda</taxon>
        <taxon>Digenea</taxon>
        <taxon>Plagiorchiida</taxon>
        <taxon>Echinostomata</taxon>
        <taxon>Echinostomatoidea</taxon>
        <taxon>Fasciolidae</taxon>
        <taxon>Fasciola</taxon>
    </lineage>
</organism>
<dbReference type="InterPro" id="IPR007718">
    <property type="entry name" value="Srp40_C"/>
</dbReference>
<gene>
    <name evidence="3" type="ORF">FGIG_06896</name>
</gene>
<evidence type="ECO:0000313" key="4">
    <source>
        <dbReference type="Proteomes" id="UP000316759"/>
    </source>
</evidence>
<protein>
    <submittedName>
        <fullName evidence="3">Nucleolar and coiled-body phosphoprotein 1</fullName>
    </submittedName>
</protein>
<keyword evidence="4" id="KW-1185">Reference proteome</keyword>
<name>A0A504Z2E8_FASGI</name>
<evidence type="ECO:0000256" key="1">
    <source>
        <dbReference type="SAM" id="MobiDB-lite"/>
    </source>
</evidence>
<feature type="region of interest" description="Disordered" evidence="1">
    <location>
        <begin position="1"/>
        <end position="20"/>
    </location>
</feature>
<evidence type="ECO:0000259" key="2">
    <source>
        <dbReference type="Pfam" id="PF05022"/>
    </source>
</evidence>
<dbReference type="PANTHER" id="PTHR23216:SF1">
    <property type="entry name" value="NUCLEOLAR AND COILED-BODY PHOSPHOPROTEIN 1"/>
    <property type="match status" value="1"/>
</dbReference>
<proteinExistence type="predicted"/>
<evidence type="ECO:0000313" key="3">
    <source>
        <dbReference type="EMBL" id="TPP66591.1"/>
    </source>
</evidence>
<accession>A0A504Z2E8</accession>
<feature type="non-terminal residue" evidence="3">
    <location>
        <position position="1"/>
    </location>
</feature>
<dbReference type="EMBL" id="SUNJ01001618">
    <property type="protein sequence ID" value="TPP66591.1"/>
    <property type="molecule type" value="Genomic_DNA"/>
</dbReference>
<dbReference type="STRING" id="46835.A0A504Z2E8"/>
<sequence length="196" mass="20697">PVASSSDSDSSDDEVPVVAKKPTIVKPSTPSTKVVSGVASSLSASSAKGQSKRAFASSILAVSSGGFGVGVVDVLGSESVSPYIASCRLSAPFCFNGVGDSYEPASKVARLEDDVGRRRSLPFRRVPESSVSVNPQLCDNSFDAKPNARGSWGERAHRDFKFTQGKTFKHEKTKKKRGSYFGGSLSTGVSSYKFED</sequence>
<dbReference type="InterPro" id="IPR039191">
    <property type="entry name" value="Nopp140-like"/>
</dbReference>